<evidence type="ECO:0000256" key="7">
    <source>
        <dbReference type="SAM" id="Phobius"/>
    </source>
</evidence>
<dbReference type="Pfam" id="PF12860">
    <property type="entry name" value="PAS_7"/>
    <property type="match status" value="1"/>
</dbReference>
<dbReference type="EMBL" id="JAUFPN010000069">
    <property type="protein sequence ID" value="MDN3564262.1"/>
    <property type="molecule type" value="Genomic_DNA"/>
</dbReference>
<dbReference type="RefSeq" id="WP_290316052.1">
    <property type="nucleotide sequence ID" value="NZ_JAUFPN010000069.1"/>
</dbReference>
<feature type="transmembrane region" description="Helical" evidence="7">
    <location>
        <begin position="358"/>
        <end position="378"/>
    </location>
</feature>
<dbReference type="InterPro" id="IPR000160">
    <property type="entry name" value="GGDEF_dom"/>
</dbReference>
<dbReference type="PROSITE" id="PS50887">
    <property type="entry name" value="GGDEF"/>
    <property type="match status" value="1"/>
</dbReference>
<feature type="compositionally biased region" description="Basic residues" evidence="6">
    <location>
        <begin position="37"/>
        <end position="46"/>
    </location>
</feature>
<evidence type="ECO:0000256" key="4">
    <source>
        <dbReference type="ARBA" id="ARBA00022989"/>
    </source>
</evidence>
<feature type="domain" description="GGDEF" evidence="9">
    <location>
        <begin position="582"/>
        <end position="715"/>
    </location>
</feature>
<evidence type="ECO:0000256" key="5">
    <source>
        <dbReference type="ARBA" id="ARBA00023136"/>
    </source>
</evidence>
<keyword evidence="2" id="KW-1003">Cell membrane</keyword>
<evidence type="ECO:0000313" key="11">
    <source>
        <dbReference type="Proteomes" id="UP001529369"/>
    </source>
</evidence>
<dbReference type="Gene3D" id="3.30.70.270">
    <property type="match status" value="1"/>
</dbReference>
<dbReference type="Pfam" id="PF02743">
    <property type="entry name" value="dCache_1"/>
    <property type="match status" value="1"/>
</dbReference>
<keyword evidence="3 7" id="KW-0812">Transmembrane</keyword>
<keyword evidence="5 7" id="KW-0472">Membrane</keyword>
<dbReference type="NCBIfam" id="TIGR00254">
    <property type="entry name" value="GGDEF"/>
    <property type="match status" value="1"/>
</dbReference>
<feature type="transmembrane region" description="Helical" evidence="7">
    <location>
        <begin position="73"/>
        <end position="96"/>
    </location>
</feature>
<dbReference type="Proteomes" id="UP001529369">
    <property type="component" value="Unassembled WGS sequence"/>
</dbReference>
<evidence type="ECO:0000256" key="1">
    <source>
        <dbReference type="ARBA" id="ARBA00004651"/>
    </source>
</evidence>
<dbReference type="CDD" id="cd01948">
    <property type="entry name" value="EAL"/>
    <property type="match status" value="1"/>
</dbReference>
<dbReference type="CDD" id="cd12914">
    <property type="entry name" value="PDC1_DGC_like"/>
    <property type="match status" value="1"/>
</dbReference>
<proteinExistence type="predicted"/>
<feature type="region of interest" description="Disordered" evidence="6">
    <location>
        <begin position="1"/>
        <end position="68"/>
    </location>
</feature>
<feature type="domain" description="EAL" evidence="8">
    <location>
        <begin position="724"/>
        <end position="974"/>
    </location>
</feature>
<protein>
    <submittedName>
        <fullName evidence="10">EAL domain-containing protein</fullName>
    </submittedName>
</protein>
<dbReference type="Gene3D" id="3.20.20.450">
    <property type="entry name" value="EAL domain"/>
    <property type="match status" value="1"/>
</dbReference>
<dbReference type="Pfam" id="PF00990">
    <property type="entry name" value="GGDEF"/>
    <property type="match status" value="1"/>
</dbReference>
<evidence type="ECO:0000313" key="10">
    <source>
        <dbReference type="EMBL" id="MDN3564262.1"/>
    </source>
</evidence>
<dbReference type="InterPro" id="IPR035919">
    <property type="entry name" value="EAL_sf"/>
</dbReference>
<dbReference type="SUPFAM" id="SSF55073">
    <property type="entry name" value="Nucleotide cyclase"/>
    <property type="match status" value="1"/>
</dbReference>
<dbReference type="CDD" id="cd12915">
    <property type="entry name" value="PDC2_DGC_like"/>
    <property type="match status" value="1"/>
</dbReference>
<keyword evidence="4 7" id="KW-1133">Transmembrane helix</keyword>
<name>A0ABT8A3B0_9PROT</name>
<comment type="caution">
    <text evidence="10">The sequence shown here is derived from an EMBL/GenBank/DDBJ whole genome shotgun (WGS) entry which is preliminary data.</text>
</comment>
<dbReference type="InterPro" id="IPR033479">
    <property type="entry name" value="dCache_1"/>
</dbReference>
<dbReference type="Gene3D" id="3.30.450.20">
    <property type="entry name" value="PAS domain"/>
    <property type="match status" value="3"/>
</dbReference>
<dbReference type="InterPro" id="IPR035965">
    <property type="entry name" value="PAS-like_dom_sf"/>
</dbReference>
<dbReference type="SUPFAM" id="SSF55785">
    <property type="entry name" value="PYP-like sensor domain (PAS domain)"/>
    <property type="match status" value="1"/>
</dbReference>
<feature type="compositionally biased region" description="Low complexity" evidence="6">
    <location>
        <begin position="1"/>
        <end position="19"/>
    </location>
</feature>
<evidence type="ECO:0000259" key="8">
    <source>
        <dbReference type="PROSITE" id="PS50883"/>
    </source>
</evidence>
<evidence type="ECO:0000259" key="9">
    <source>
        <dbReference type="PROSITE" id="PS50887"/>
    </source>
</evidence>
<evidence type="ECO:0000256" key="6">
    <source>
        <dbReference type="SAM" id="MobiDB-lite"/>
    </source>
</evidence>
<dbReference type="PANTHER" id="PTHR44757:SF2">
    <property type="entry name" value="BIOFILM ARCHITECTURE MAINTENANCE PROTEIN MBAA"/>
    <property type="match status" value="1"/>
</dbReference>
<dbReference type="InterPro" id="IPR052155">
    <property type="entry name" value="Biofilm_reg_signaling"/>
</dbReference>
<accession>A0ABT8A3B0</accession>
<dbReference type="InterPro" id="IPR029787">
    <property type="entry name" value="Nucleotide_cyclase"/>
</dbReference>
<comment type="subcellular location">
    <subcellularLocation>
        <location evidence="1">Cell membrane</location>
        <topology evidence="1">Multi-pass membrane protein</topology>
    </subcellularLocation>
</comment>
<dbReference type="PANTHER" id="PTHR44757">
    <property type="entry name" value="DIGUANYLATE CYCLASE DGCP"/>
    <property type="match status" value="1"/>
</dbReference>
<dbReference type="Pfam" id="PF00563">
    <property type="entry name" value="EAL"/>
    <property type="match status" value="1"/>
</dbReference>
<dbReference type="PROSITE" id="PS50883">
    <property type="entry name" value="EAL"/>
    <property type="match status" value="1"/>
</dbReference>
<dbReference type="SUPFAM" id="SSF141868">
    <property type="entry name" value="EAL domain-like"/>
    <property type="match status" value="1"/>
</dbReference>
<reference evidence="11" key="1">
    <citation type="journal article" date="2019" name="Int. J. Syst. Evol. Microbiol.">
        <title>The Global Catalogue of Microorganisms (GCM) 10K type strain sequencing project: providing services to taxonomists for standard genome sequencing and annotation.</title>
        <authorList>
            <consortium name="The Broad Institute Genomics Platform"/>
            <consortium name="The Broad Institute Genome Sequencing Center for Infectious Disease"/>
            <person name="Wu L."/>
            <person name="Ma J."/>
        </authorList>
    </citation>
    <scope>NUCLEOTIDE SEQUENCE [LARGE SCALE GENOMIC DNA]</scope>
    <source>
        <strain evidence="11">CECT 7131</strain>
    </source>
</reference>
<evidence type="ECO:0000256" key="2">
    <source>
        <dbReference type="ARBA" id="ARBA00022475"/>
    </source>
</evidence>
<evidence type="ECO:0000256" key="3">
    <source>
        <dbReference type="ARBA" id="ARBA00022692"/>
    </source>
</evidence>
<dbReference type="InterPro" id="IPR001633">
    <property type="entry name" value="EAL_dom"/>
</dbReference>
<organism evidence="10 11">
    <name type="scientific">Paeniroseomonas aquatica</name>
    <dbReference type="NCBI Taxonomy" id="373043"/>
    <lineage>
        <taxon>Bacteria</taxon>
        <taxon>Pseudomonadati</taxon>
        <taxon>Pseudomonadota</taxon>
        <taxon>Alphaproteobacteria</taxon>
        <taxon>Acetobacterales</taxon>
        <taxon>Acetobacteraceae</taxon>
        <taxon>Paeniroseomonas</taxon>
    </lineage>
</organism>
<sequence>MSAAAITSPAAGSGAGAAAMTLRRAGEDPGRPDGRPRGRPPGRPRGRQSPAAQALPGPRRPGAPPRRGRPGRLLLICGIVLGLAAAAATGLLLAHLRARTLQDSSRHLSATALILAGHAERSFEAVEQLQTSLHESLRSQGLGTPDDFRRLMAGEATHHRLRNRAHGLPQLDAVTAIDADGQLVNFSRYWPIPPVNVADRDYFQALKADPGRLSYISAPVPNRGTGTWTIYLARRVSAADGEFLGLLLGAVELAYFERLYASVLPDPTASIALLRQDGTLLARQPHLDASIGRSFAQAGVFRQLEASGARHALVRQVSQADGQDRLIAAHRLSRYPLVVTVTAATEAVLAEWRNLARYLVGAALLFELVVAAIGLLMLRQFRSQRQLAEAEAAMREARAARGQAETALALSEERMRAAAEARLQHLRFGAALANMSQALCMFDAADRLVVANARLAGMFALPAAALEPGRSLAGLLALARRDAGLARGDAAGLARLIRRLKARRQPAAEIREMADGRSFALSFRPLDDDNGWLVTAEDITERQQAEAKIAHMAHHDALTGLPNRLLFQKRLGQAIARSRRGEACAVLCLDLDHFKAVNDTLGHPVGDALLRAVTRRLRALVRETDTVARLGGDEFAVVQTCLEAPQDPAALATRLIAALAEPFDLEGHQVVIGSSVGIALVPGDGCDPAQILKRADLALYRAKADGRGRHRCFEPGMDALMQARRALEMDLRQALLRGEFDLHYQPMVTLRSRRICGFEALLRWNHPTRGVVPPAEFVALAETTGLIVPIGAWALRRACADAMAWDAGIKVAVNLSPVQFGNRRLVQEVAHALQHSGLPPHRLELEITETVMMEDTEGTLETLHALRGLGVGIAMDDFGTGYSSLGYLRRFPFDNVKIDRSFIEGLGQGGDCDVIIRAVTELCRQLGMATTAEGVETEGQLALLRDGLCTEAQGHLFSRPVPAGAVPAICHALQAAEQPGMVQAAG</sequence>
<dbReference type="SMART" id="SM00267">
    <property type="entry name" value="GGDEF"/>
    <property type="match status" value="1"/>
</dbReference>
<keyword evidence="11" id="KW-1185">Reference proteome</keyword>
<gene>
    <name evidence="10" type="ORF">QWZ14_07765</name>
</gene>
<dbReference type="SMART" id="SM00052">
    <property type="entry name" value="EAL"/>
    <property type="match status" value="1"/>
</dbReference>
<dbReference type="InterPro" id="IPR043128">
    <property type="entry name" value="Rev_trsase/Diguanyl_cyclase"/>
</dbReference>
<dbReference type="CDD" id="cd01949">
    <property type="entry name" value="GGDEF"/>
    <property type="match status" value="1"/>
</dbReference>
<feature type="compositionally biased region" description="Basic and acidic residues" evidence="6">
    <location>
        <begin position="24"/>
        <end position="36"/>
    </location>
</feature>